<feature type="chain" id="PRO_5045184152" evidence="1">
    <location>
        <begin position="29"/>
        <end position="91"/>
    </location>
</feature>
<evidence type="ECO:0000256" key="1">
    <source>
        <dbReference type="SAM" id="SignalP"/>
    </source>
</evidence>
<organism evidence="2 3">
    <name type="scientific">Nocardia xishanensis</name>
    <dbReference type="NCBI Taxonomy" id="238964"/>
    <lineage>
        <taxon>Bacteria</taxon>
        <taxon>Bacillati</taxon>
        <taxon>Actinomycetota</taxon>
        <taxon>Actinomycetes</taxon>
        <taxon>Mycobacteriales</taxon>
        <taxon>Nocardiaceae</taxon>
        <taxon>Nocardia</taxon>
    </lineage>
</organism>
<dbReference type="RefSeq" id="WP_357400808.1">
    <property type="nucleotide sequence ID" value="NZ_JBEYCD010000001.1"/>
</dbReference>
<evidence type="ECO:0000313" key="2">
    <source>
        <dbReference type="EMBL" id="MFI2471879.1"/>
    </source>
</evidence>
<comment type="caution">
    <text evidence="2">The sequence shown here is derived from an EMBL/GenBank/DDBJ whole genome shotgun (WGS) entry which is preliminary data.</text>
</comment>
<feature type="signal peptide" evidence="1">
    <location>
        <begin position="1"/>
        <end position="28"/>
    </location>
</feature>
<dbReference type="EMBL" id="JBIRYO010000001">
    <property type="protein sequence ID" value="MFI2471879.1"/>
    <property type="molecule type" value="Genomic_DNA"/>
</dbReference>
<keyword evidence="3" id="KW-1185">Reference proteome</keyword>
<gene>
    <name evidence="2" type="ORF">ACH49W_00735</name>
</gene>
<proteinExistence type="predicted"/>
<keyword evidence="1" id="KW-0732">Signal</keyword>
<accession>A0ABW7WRP4</accession>
<evidence type="ECO:0000313" key="3">
    <source>
        <dbReference type="Proteomes" id="UP001611415"/>
    </source>
</evidence>
<protein>
    <submittedName>
        <fullName evidence="2">Uncharacterized protein</fullName>
    </submittedName>
</protein>
<reference evidence="2 3" key="1">
    <citation type="submission" date="2024-10" db="EMBL/GenBank/DDBJ databases">
        <title>The Natural Products Discovery Center: Release of the First 8490 Sequenced Strains for Exploring Actinobacteria Biosynthetic Diversity.</title>
        <authorList>
            <person name="Kalkreuter E."/>
            <person name="Kautsar S.A."/>
            <person name="Yang D."/>
            <person name="Bader C.D."/>
            <person name="Teijaro C.N."/>
            <person name="Fluegel L."/>
            <person name="Davis C.M."/>
            <person name="Simpson J.R."/>
            <person name="Lauterbach L."/>
            <person name="Steele A.D."/>
            <person name="Gui C."/>
            <person name="Meng S."/>
            <person name="Li G."/>
            <person name="Viehrig K."/>
            <person name="Ye F."/>
            <person name="Su P."/>
            <person name="Kiefer A.F."/>
            <person name="Nichols A."/>
            <person name="Cepeda A.J."/>
            <person name="Yan W."/>
            <person name="Fan B."/>
            <person name="Jiang Y."/>
            <person name="Adhikari A."/>
            <person name="Zheng C.-J."/>
            <person name="Schuster L."/>
            <person name="Cowan T.M."/>
            <person name="Smanski M.J."/>
            <person name="Chevrette M.G."/>
            <person name="De Carvalho L.P.S."/>
            <person name="Shen B."/>
        </authorList>
    </citation>
    <scope>NUCLEOTIDE SEQUENCE [LARGE SCALE GENOMIC DNA]</scope>
    <source>
        <strain evidence="2 3">NPDC019275</strain>
    </source>
</reference>
<sequence length="91" mass="8946">MSRMLTKTLAAVALSAGLSGLSLCPAQAAPATAEPAAANTQTGSASGSALLAWPIGFLAFAACFADGDSQVHNPLCQTFLALYSGSTGSPT</sequence>
<dbReference type="Proteomes" id="UP001611415">
    <property type="component" value="Unassembled WGS sequence"/>
</dbReference>
<name>A0ABW7WRP4_9NOCA</name>